<gene>
    <name evidence="3" type="primary">nudE</name>
    <name evidence="3" type="ORF">HMF8227_00109</name>
</gene>
<keyword evidence="4" id="KW-1185">Reference proteome</keyword>
<dbReference type="RefSeq" id="WP_109338316.1">
    <property type="nucleotide sequence ID" value="NZ_CP029347.1"/>
</dbReference>
<dbReference type="InterPro" id="IPR000086">
    <property type="entry name" value="NUDIX_hydrolase_dom"/>
</dbReference>
<dbReference type="OrthoDB" id="9806150at2"/>
<dbReference type="GO" id="GO:0005829">
    <property type="term" value="C:cytosol"/>
    <property type="evidence" value="ECO:0007669"/>
    <property type="project" value="TreeGrafter"/>
</dbReference>
<sequence>MSKGDSDRVLPQIHRAQVVAESRLFRIEQLDLEFSNGARRQFERMKGTGRGAVMLVPFIDDDTLLLVREYAAGAHAYELGFPKGLIDPGETPEQAGNRELMEEVGYGARELLPLHKVSMAPAFFNASMTILVARDLYPKRLPGDEPEPLEVVKWPVNKMDALLDREDFSEARSTCALLMIERWLRQR</sequence>
<dbReference type="KEGG" id="salh:HMF8227_00109"/>
<dbReference type="GO" id="GO:0019693">
    <property type="term" value="P:ribose phosphate metabolic process"/>
    <property type="evidence" value="ECO:0007669"/>
    <property type="project" value="TreeGrafter"/>
</dbReference>
<dbReference type="Pfam" id="PF00293">
    <property type="entry name" value="NUDIX"/>
    <property type="match status" value="1"/>
</dbReference>
<keyword evidence="1 3" id="KW-0378">Hydrolase</keyword>
<dbReference type="CDD" id="cd24156">
    <property type="entry name" value="NUDIX_ADPRase_NudE"/>
    <property type="match status" value="1"/>
</dbReference>
<dbReference type="InterPro" id="IPR015797">
    <property type="entry name" value="NUDIX_hydrolase-like_dom_sf"/>
</dbReference>
<dbReference type="FunFam" id="3.90.79.10:FF:000006">
    <property type="entry name" value="ADP compounds hydrolase NudE"/>
    <property type="match status" value="1"/>
</dbReference>
<dbReference type="SUPFAM" id="SSF55811">
    <property type="entry name" value="Nudix"/>
    <property type="match status" value="1"/>
</dbReference>
<dbReference type="PANTHER" id="PTHR11839:SF12">
    <property type="entry name" value="ADP COMPOUNDS HYDROLASE NUDE"/>
    <property type="match status" value="1"/>
</dbReference>
<dbReference type="PANTHER" id="PTHR11839">
    <property type="entry name" value="UDP/ADP-SUGAR PYROPHOSPHATASE"/>
    <property type="match status" value="1"/>
</dbReference>
<dbReference type="AlphaFoldDB" id="A0A2S2E0S3"/>
<feature type="domain" description="Nudix hydrolase" evidence="2">
    <location>
        <begin position="45"/>
        <end position="176"/>
    </location>
</feature>
<dbReference type="NCBIfam" id="NF008736">
    <property type="entry name" value="PRK11762.1"/>
    <property type="match status" value="1"/>
</dbReference>
<accession>A0A2S2E0S3</accession>
<dbReference type="InterPro" id="IPR020476">
    <property type="entry name" value="Nudix_hydrolase"/>
</dbReference>
<dbReference type="GO" id="GO:0006753">
    <property type="term" value="P:nucleoside phosphate metabolic process"/>
    <property type="evidence" value="ECO:0007669"/>
    <property type="project" value="TreeGrafter"/>
</dbReference>
<name>A0A2S2E0S3_9ALTE</name>
<dbReference type="Proteomes" id="UP000245728">
    <property type="component" value="Chromosome"/>
</dbReference>
<dbReference type="PRINTS" id="PR00502">
    <property type="entry name" value="NUDIXFAMILY"/>
</dbReference>
<dbReference type="PROSITE" id="PS51462">
    <property type="entry name" value="NUDIX"/>
    <property type="match status" value="1"/>
</dbReference>
<proteinExistence type="predicted"/>
<evidence type="ECO:0000256" key="1">
    <source>
        <dbReference type="ARBA" id="ARBA00022801"/>
    </source>
</evidence>
<evidence type="ECO:0000313" key="3">
    <source>
        <dbReference type="EMBL" id="AWL10617.1"/>
    </source>
</evidence>
<evidence type="ECO:0000259" key="2">
    <source>
        <dbReference type="PROSITE" id="PS51462"/>
    </source>
</evidence>
<dbReference type="GO" id="GO:0019144">
    <property type="term" value="F:ADP-sugar diphosphatase activity"/>
    <property type="evidence" value="ECO:0007669"/>
    <property type="project" value="TreeGrafter"/>
</dbReference>
<dbReference type="Gene3D" id="3.90.79.10">
    <property type="entry name" value="Nucleoside Triphosphate Pyrophosphohydrolase"/>
    <property type="match status" value="1"/>
</dbReference>
<protein>
    <submittedName>
        <fullName evidence="3">ADP compounds hydrolase NudE</fullName>
        <ecNumber evidence="3">3.6.1.-</ecNumber>
    </submittedName>
</protein>
<evidence type="ECO:0000313" key="4">
    <source>
        <dbReference type="Proteomes" id="UP000245728"/>
    </source>
</evidence>
<organism evidence="3 4">
    <name type="scientific">Saliniradius amylolyticus</name>
    <dbReference type="NCBI Taxonomy" id="2183582"/>
    <lineage>
        <taxon>Bacteria</taxon>
        <taxon>Pseudomonadati</taxon>
        <taxon>Pseudomonadota</taxon>
        <taxon>Gammaproteobacteria</taxon>
        <taxon>Alteromonadales</taxon>
        <taxon>Alteromonadaceae</taxon>
        <taxon>Saliniradius</taxon>
    </lineage>
</organism>
<reference evidence="3 4" key="1">
    <citation type="submission" date="2018-05" db="EMBL/GenBank/DDBJ databases">
        <title>Salinimonas sp. HMF8227 Genome sequencing and assembly.</title>
        <authorList>
            <person name="Kang H."/>
            <person name="Kang J."/>
            <person name="Cha I."/>
            <person name="Kim H."/>
            <person name="Joh K."/>
        </authorList>
    </citation>
    <scope>NUCLEOTIDE SEQUENCE [LARGE SCALE GENOMIC DNA]</scope>
    <source>
        <strain evidence="3 4">HMF8227</strain>
    </source>
</reference>
<dbReference type="EMBL" id="CP029347">
    <property type="protein sequence ID" value="AWL10617.1"/>
    <property type="molecule type" value="Genomic_DNA"/>
</dbReference>
<dbReference type="EC" id="3.6.1.-" evidence="3"/>